<feature type="compositionally biased region" description="Basic and acidic residues" evidence="1">
    <location>
        <begin position="1"/>
        <end position="13"/>
    </location>
</feature>
<proteinExistence type="predicted"/>
<feature type="region of interest" description="Disordered" evidence="1">
    <location>
        <begin position="1"/>
        <end position="30"/>
    </location>
</feature>
<evidence type="ECO:0000313" key="2">
    <source>
        <dbReference type="EnsemblPlants" id="PGSC0003DMT400093377"/>
    </source>
</evidence>
<evidence type="ECO:0000256" key="1">
    <source>
        <dbReference type="SAM" id="MobiDB-lite"/>
    </source>
</evidence>
<dbReference type="InParanoid" id="M1DRU6"/>
<dbReference type="Gramene" id="PGSC0003DMT400093377">
    <property type="protein sequence ID" value="PGSC0003DMT400093377"/>
    <property type="gene ID" value="PGSC0003DMG400042948"/>
</dbReference>
<evidence type="ECO:0000313" key="3">
    <source>
        <dbReference type="Proteomes" id="UP000011115"/>
    </source>
</evidence>
<organism evidence="2 3">
    <name type="scientific">Solanum tuberosum</name>
    <name type="common">Potato</name>
    <dbReference type="NCBI Taxonomy" id="4113"/>
    <lineage>
        <taxon>Eukaryota</taxon>
        <taxon>Viridiplantae</taxon>
        <taxon>Streptophyta</taxon>
        <taxon>Embryophyta</taxon>
        <taxon>Tracheophyta</taxon>
        <taxon>Spermatophyta</taxon>
        <taxon>Magnoliopsida</taxon>
        <taxon>eudicotyledons</taxon>
        <taxon>Gunneridae</taxon>
        <taxon>Pentapetalae</taxon>
        <taxon>asterids</taxon>
        <taxon>lamiids</taxon>
        <taxon>Solanales</taxon>
        <taxon>Solanaceae</taxon>
        <taxon>Solanoideae</taxon>
        <taxon>Solaneae</taxon>
        <taxon>Solanum</taxon>
    </lineage>
</organism>
<dbReference type="Proteomes" id="UP000011115">
    <property type="component" value="Unassembled WGS sequence"/>
</dbReference>
<reference evidence="2" key="2">
    <citation type="submission" date="2015-06" db="UniProtKB">
        <authorList>
            <consortium name="EnsemblPlants"/>
        </authorList>
    </citation>
    <scope>IDENTIFICATION</scope>
    <source>
        <strain evidence="2">DM1-3 516 R44</strain>
    </source>
</reference>
<accession>M1DRU6</accession>
<protein>
    <submittedName>
        <fullName evidence="2">Gag-pol polyprotein</fullName>
    </submittedName>
</protein>
<dbReference type="HOGENOM" id="CLU_2254899_0_0_1"/>
<name>M1DRU6_SOLTU</name>
<dbReference type="PaxDb" id="4113-PGSC0003DMT400093377"/>
<keyword evidence="3" id="KW-1185">Reference proteome</keyword>
<dbReference type="AlphaFoldDB" id="M1DRU6"/>
<reference evidence="3" key="1">
    <citation type="journal article" date="2011" name="Nature">
        <title>Genome sequence and analysis of the tuber crop potato.</title>
        <authorList>
            <consortium name="The Potato Genome Sequencing Consortium"/>
        </authorList>
    </citation>
    <scope>NUCLEOTIDE SEQUENCE [LARGE SCALE GENOMIC DNA]</scope>
    <source>
        <strain evidence="3">cv. DM1-3 516 R44</strain>
    </source>
</reference>
<dbReference type="EnsemblPlants" id="PGSC0003DMT400093377">
    <property type="protein sequence ID" value="PGSC0003DMT400093377"/>
    <property type="gene ID" value="PGSC0003DMG400042948"/>
</dbReference>
<sequence length="104" mass="12041">MKDMTTSRAYVERNEEDNEEQEVPLQAPPQAPVVPIGEYVSNEKIRLSRYAPSIMADPRMKMSKFVLGVSDLIPKECSMDMLENDMNIDRLVIHAQRFEREKLV</sequence>